<keyword evidence="16" id="KW-0175">Coiled coil</keyword>
<protein>
    <recommendedName>
        <fullName evidence="14">tRNA carboxymethyluridine synthase</fullName>
        <ecNumber evidence="14">2.3.1.311</ecNumber>
    </recommendedName>
</protein>
<feature type="coiled-coil region" evidence="16">
    <location>
        <begin position="174"/>
        <end position="208"/>
    </location>
</feature>
<comment type="pathway">
    <text evidence="2">tRNA modification.</text>
</comment>
<dbReference type="SMART" id="SM00729">
    <property type="entry name" value="Elp3"/>
    <property type="match status" value="1"/>
</dbReference>
<evidence type="ECO:0000256" key="5">
    <source>
        <dbReference type="ARBA" id="ARBA00022555"/>
    </source>
</evidence>
<dbReference type="EMBL" id="PCVO01000012">
    <property type="protein sequence ID" value="PIQ75512.1"/>
    <property type="molecule type" value="Genomic_DNA"/>
</dbReference>
<accession>A0A2H0KTN7</accession>
<keyword evidence="4" id="KW-0004">4Fe-4S</keyword>
<dbReference type="GO" id="GO:0046872">
    <property type="term" value="F:metal ion binding"/>
    <property type="evidence" value="ECO:0007669"/>
    <property type="project" value="UniProtKB-KW"/>
</dbReference>
<evidence type="ECO:0000256" key="7">
    <source>
        <dbReference type="ARBA" id="ARBA00022691"/>
    </source>
</evidence>
<evidence type="ECO:0000256" key="14">
    <source>
        <dbReference type="ARBA" id="ARBA00044771"/>
    </source>
</evidence>
<evidence type="ECO:0000256" key="11">
    <source>
        <dbReference type="ARBA" id="ARBA00023004"/>
    </source>
</evidence>
<dbReference type="InterPro" id="IPR058240">
    <property type="entry name" value="rSAM_sf"/>
</dbReference>
<dbReference type="InterPro" id="IPR039661">
    <property type="entry name" value="ELP3"/>
</dbReference>
<comment type="caution">
    <text evidence="18">The sequence shown here is derived from an EMBL/GenBank/DDBJ whole genome shotgun (WGS) entry which is preliminary data.</text>
</comment>
<dbReference type="InterPro" id="IPR006638">
    <property type="entry name" value="Elp3/MiaA/NifB-like_rSAM"/>
</dbReference>
<name>A0A2H0KTN7_9BACT</name>
<dbReference type="GO" id="GO:0002926">
    <property type="term" value="P:tRNA wobble base 5-methoxycarbonylmethyl-2-thiouridinylation"/>
    <property type="evidence" value="ECO:0007669"/>
    <property type="project" value="TreeGrafter"/>
</dbReference>
<evidence type="ECO:0000259" key="17">
    <source>
        <dbReference type="PROSITE" id="PS51918"/>
    </source>
</evidence>
<dbReference type="GO" id="GO:0033588">
    <property type="term" value="C:elongator holoenzyme complex"/>
    <property type="evidence" value="ECO:0007669"/>
    <property type="project" value="TreeGrafter"/>
</dbReference>
<keyword evidence="11" id="KW-0408">Iron</keyword>
<proteinExistence type="inferred from homology"/>
<reference evidence="18 19" key="1">
    <citation type="submission" date="2017-09" db="EMBL/GenBank/DDBJ databases">
        <title>Depth-based differentiation of microbial function through sediment-hosted aquifers and enrichment of novel symbionts in the deep terrestrial subsurface.</title>
        <authorList>
            <person name="Probst A.J."/>
            <person name="Ladd B."/>
            <person name="Jarett J.K."/>
            <person name="Geller-Mcgrath D.E."/>
            <person name="Sieber C.M."/>
            <person name="Emerson J.B."/>
            <person name="Anantharaman K."/>
            <person name="Thomas B.C."/>
            <person name="Malmstrom R."/>
            <person name="Stieglmeier M."/>
            <person name="Klingl A."/>
            <person name="Woyke T."/>
            <person name="Ryan C.M."/>
            <person name="Banfield J.F."/>
        </authorList>
    </citation>
    <scope>NUCLEOTIDE SEQUENCE [LARGE SCALE GENOMIC DNA]</scope>
    <source>
        <strain evidence="18">CG11_big_fil_rev_8_21_14_0_20_40_15</strain>
    </source>
</reference>
<dbReference type="GO" id="GO:0000049">
    <property type="term" value="F:tRNA binding"/>
    <property type="evidence" value="ECO:0007669"/>
    <property type="project" value="UniProtKB-KW"/>
</dbReference>
<dbReference type="Gene3D" id="3.80.30.20">
    <property type="entry name" value="tm_1862 like domain"/>
    <property type="match status" value="1"/>
</dbReference>
<dbReference type="GO" id="GO:0051539">
    <property type="term" value="F:4 iron, 4 sulfur cluster binding"/>
    <property type="evidence" value="ECO:0007669"/>
    <property type="project" value="UniProtKB-KW"/>
</dbReference>
<keyword evidence="5" id="KW-0820">tRNA-binding</keyword>
<evidence type="ECO:0000256" key="15">
    <source>
        <dbReference type="ARBA" id="ARBA00047372"/>
    </source>
</evidence>
<dbReference type="InterPro" id="IPR032432">
    <property type="entry name" value="Radical_SAM_C"/>
</dbReference>
<dbReference type="Pfam" id="PF16199">
    <property type="entry name" value="Radical_SAM_C"/>
    <property type="match status" value="1"/>
</dbReference>
<evidence type="ECO:0000256" key="3">
    <source>
        <dbReference type="ARBA" id="ARBA00005494"/>
    </source>
</evidence>
<dbReference type="PANTHER" id="PTHR11135:SF2">
    <property type="entry name" value="ELONGATOR COMPLEX PROTEIN 3"/>
    <property type="match status" value="1"/>
</dbReference>
<dbReference type="Gene3D" id="3.40.630.30">
    <property type="match status" value="1"/>
</dbReference>
<dbReference type="SUPFAM" id="SSF55729">
    <property type="entry name" value="Acyl-CoA N-acyltransferases (Nat)"/>
    <property type="match status" value="1"/>
</dbReference>
<evidence type="ECO:0000256" key="4">
    <source>
        <dbReference type="ARBA" id="ARBA00022485"/>
    </source>
</evidence>
<organism evidence="18 19">
    <name type="scientific">Candidatus Portnoybacteria bacterium CG11_big_fil_rev_8_21_14_0_20_40_15</name>
    <dbReference type="NCBI Taxonomy" id="1974817"/>
    <lineage>
        <taxon>Bacteria</taxon>
        <taxon>Candidatus Portnoyibacteriota</taxon>
    </lineage>
</organism>
<dbReference type="InterPro" id="IPR023404">
    <property type="entry name" value="rSAM_horseshoe"/>
</dbReference>
<dbReference type="NCBIfam" id="TIGR01211">
    <property type="entry name" value="ELP3"/>
    <property type="match status" value="1"/>
</dbReference>
<evidence type="ECO:0000256" key="6">
    <source>
        <dbReference type="ARBA" id="ARBA00022679"/>
    </source>
</evidence>
<keyword evidence="12" id="KW-0411">Iron-sulfur</keyword>
<comment type="catalytic activity">
    <reaction evidence="15">
        <text>uridine(34) in tRNA + acetyl-CoA + S-adenosyl-L-methionine + H2O = 5-(carboxymethyl)uridine(34) in tRNA + 5'-deoxyadenosine + L-methionine + CoA + 2 H(+)</text>
        <dbReference type="Rhea" id="RHEA:61020"/>
        <dbReference type="Rhea" id="RHEA-COMP:10407"/>
        <dbReference type="Rhea" id="RHEA-COMP:11727"/>
        <dbReference type="ChEBI" id="CHEBI:15377"/>
        <dbReference type="ChEBI" id="CHEBI:15378"/>
        <dbReference type="ChEBI" id="CHEBI:17319"/>
        <dbReference type="ChEBI" id="CHEBI:57287"/>
        <dbReference type="ChEBI" id="CHEBI:57288"/>
        <dbReference type="ChEBI" id="CHEBI:57844"/>
        <dbReference type="ChEBI" id="CHEBI:59789"/>
        <dbReference type="ChEBI" id="CHEBI:65315"/>
        <dbReference type="ChEBI" id="CHEBI:74882"/>
        <dbReference type="EC" id="2.3.1.311"/>
    </reaction>
    <physiologicalReaction direction="left-to-right" evidence="15">
        <dbReference type="Rhea" id="RHEA:61021"/>
    </physiologicalReaction>
</comment>
<evidence type="ECO:0000256" key="8">
    <source>
        <dbReference type="ARBA" id="ARBA00022694"/>
    </source>
</evidence>
<evidence type="ECO:0000313" key="18">
    <source>
        <dbReference type="EMBL" id="PIQ75512.1"/>
    </source>
</evidence>
<dbReference type="InterPro" id="IPR016181">
    <property type="entry name" value="Acyl_CoA_acyltransferase"/>
</dbReference>
<dbReference type="AlphaFoldDB" id="A0A2H0KTN7"/>
<evidence type="ECO:0000256" key="12">
    <source>
        <dbReference type="ARBA" id="ARBA00023014"/>
    </source>
</evidence>
<dbReference type="InterPro" id="IPR007197">
    <property type="entry name" value="rSAM"/>
</dbReference>
<dbReference type="SFLD" id="SFLDS00029">
    <property type="entry name" value="Radical_SAM"/>
    <property type="match status" value="1"/>
</dbReference>
<keyword evidence="10" id="KW-0694">RNA-binding</keyword>
<evidence type="ECO:0000256" key="9">
    <source>
        <dbReference type="ARBA" id="ARBA00022723"/>
    </source>
</evidence>
<evidence type="ECO:0000256" key="16">
    <source>
        <dbReference type="SAM" id="Coils"/>
    </source>
</evidence>
<keyword evidence="8" id="KW-0819">tRNA processing</keyword>
<evidence type="ECO:0000256" key="1">
    <source>
        <dbReference type="ARBA" id="ARBA00001966"/>
    </source>
</evidence>
<dbReference type="EC" id="2.3.1.311" evidence="14"/>
<sequence length="588" mass="67829">MLEFIIKKSIKQKIQTPQDLARIKREGAFRFGKIMPTNIQLLKVYHKLLKKGKIKKYPALEKLLKTRGIRTSSGVAIITVLTKPWPCPGQCLYCPNEAGMPKSYLKNEPAAQRAFLTKFNPYLQVKTRLQALEMTGHSTDKIELIVLGGTWSAYPKNYQYWFIKECFRAGNDTNSKIKNQKSKLQFKIQNLRRKLKTEQHKNETARHRIVGLTLETRPDYITIDEIKKMRDLGCTRVELGVQSIYDDVLKKNLRGHDVAATIYATRLLKNAGFKINYHMMLNLPGSTTKRDERMFIELFSDGRFQPDLLKIYPCSVLRTAPLYKIWKHGGFKPYSEKQLINLILRIKQKIPSYVRIQRIIRDIPGASIVAGSRLTNLRQIIHQLKGVRYPSKRYLTPFCRCIRCREIRGSYLPTDKIKLFRRDYKASDGKEIFLSFEDKKQEKLYALLRLRIPQKYNKIPPNLPLLKGGELPPFVKEGWGGFKKSLPTLISNSIPVLKDAALIRELHTYGHLVPLSPERGSPAGEPSRRVNYAAQHTGLGKKLMSTAEKIAQKEFGFKKIAVISGIGVRQYYKNLGYKLENEYMIKKL</sequence>
<evidence type="ECO:0000313" key="19">
    <source>
        <dbReference type="Proteomes" id="UP000229317"/>
    </source>
</evidence>
<dbReference type="PROSITE" id="PS51918">
    <property type="entry name" value="RADICAL_SAM"/>
    <property type="match status" value="1"/>
</dbReference>
<keyword evidence="9" id="KW-0479">Metal-binding</keyword>
<keyword evidence="6" id="KW-0808">Transferase</keyword>
<dbReference type="Pfam" id="PF04055">
    <property type="entry name" value="Radical_SAM"/>
    <property type="match status" value="1"/>
</dbReference>
<gene>
    <name evidence="18" type="ORF">COV84_00815</name>
</gene>
<comment type="cofactor">
    <cofactor evidence="1">
        <name>[4Fe-4S] cluster</name>
        <dbReference type="ChEBI" id="CHEBI:49883"/>
    </cofactor>
</comment>
<dbReference type="SUPFAM" id="SSF102114">
    <property type="entry name" value="Radical SAM enzymes"/>
    <property type="match status" value="1"/>
</dbReference>
<evidence type="ECO:0000256" key="2">
    <source>
        <dbReference type="ARBA" id="ARBA00005217"/>
    </source>
</evidence>
<comment type="similarity">
    <text evidence="3">Belongs to the ELP3 family.</text>
</comment>
<keyword evidence="7" id="KW-0949">S-adenosyl-L-methionine</keyword>
<evidence type="ECO:0000256" key="13">
    <source>
        <dbReference type="ARBA" id="ARBA00023315"/>
    </source>
</evidence>
<keyword evidence="13" id="KW-0012">Acyltransferase</keyword>
<dbReference type="SFLD" id="SFLDF00344">
    <property type="entry name" value="ELP3-like"/>
    <property type="match status" value="1"/>
</dbReference>
<dbReference type="SFLD" id="SFLDG01086">
    <property type="entry name" value="elongater_protein-like"/>
    <property type="match status" value="1"/>
</dbReference>
<dbReference type="GO" id="GO:0005737">
    <property type="term" value="C:cytoplasm"/>
    <property type="evidence" value="ECO:0007669"/>
    <property type="project" value="TreeGrafter"/>
</dbReference>
<dbReference type="Proteomes" id="UP000229317">
    <property type="component" value="Unassembled WGS sequence"/>
</dbReference>
<dbReference type="PANTHER" id="PTHR11135">
    <property type="entry name" value="HISTONE ACETYLTRANSFERASE-RELATED"/>
    <property type="match status" value="1"/>
</dbReference>
<evidence type="ECO:0000256" key="10">
    <source>
        <dbReference type="ARBA" id="ARBA00022884"/>
    </source>
</evidence>
<dbReference type="GO" id="GO:0106261">
    <property type="term" value="F:tRNA uridine(34) acetyltransferase activity"/>
    <property type="evidence" value="ECO:0007669"/>
    <property type="project" value="UniProtKB-EC"/>
</dbReference>
<dbReference type="InterPro" id="IPR034687">
    <property type="entry name" value="ELP3-like"/>
</dbReference>
<feature type="domain" description="Radical SAM core" evidence="17">
    <location>
        <begin position="72"/>
        <end position="366"/>
    </location>
</feature>